<name>A0A164YE02_DAUCS</name>
<reference evidence="2" key="1">
    <citation type="journal article" date="2016" name="Nat. Genet.">
        <title>A high-quality carrot genome assembly provides new insights into carotenoid accumulation and asterid genome evolution.</title>
        <authorList>
            <person name="Iorizzo M."/>
            <person name="Ellison S."/>
            <person name="Senalik D."/>
            <person name="Zeng P."/>
            <person name="Satapoomin P."/>
            <person name="Huang J."/>
            <person name="Bowman M."/>
            <person name="Iovene M."/>
            <person name="Sanseverino W."/>
            <person name="Cavagnaro P."/>
            <person name="Yildiz M."/>
            <person name="Macko-Podgorni A."/>
            <person name="Moranska E."/>
            <person name="Grzebelus E."/>
            <person name="Grzebelus D."/>
            <person name="Ashrafi H."/>
            <person name="Zheng Z."/>
            <person name="Cheng S."/>
            <person name="Spooner D."/>
            <person name="Van Deynze A."/>
            <person name="Simon P."/>
        </authorList>
    </citation>
    <scope>NUCLEOTIDE SEQUENCE [LARGE SCALE GENOMIC DNA]</scope>
    <source>
        <tissue evidence="2">Leaf</tissue>
    </source>
</reference>
<dbReference type="OMA" id="DEWMISW"/>
<dbReference type="PANTHER" id="PTHR36707">
    <property type="entry name" value="T20M3.17 PROTEIN"/>
    <property type="match status" value="1"/>
</dbReference>
<sequence length="418" mass="46634">MTLIESEDGGEDSFLKQFDPGKWPDDNDENSAWLYSCNASSPSSCLSYGVEDCEGSLQSISENPELLPNKAAFLFDGSRVSPVEETLIALNGNLSKNETIVQEDLEGGETLTWMITPIRNDFSDSSTCSNLSDSFLSMSLEDSSTSDDSSSQFSIDLDSPCLSRDDRTGFSLSLINLNGQDSDWFSDTQSEIDLIHSDFPSPSYKKSWGFNFHSSGSSVSTAINMKKPKSKSTKSCFDENLDAFDLADFSPDTPLFWPTNEKSDWSSDVTLDFLMMSPPKYEHKLLHSTGSSHGSFRFRVHQGRKMEMGKDSRRRLVFGSGSKSSNSFEFNCRNGQREVRRRSTMPLTFIKSRKCPAKTPLQRKADSLLKKSAGLSKEDFILSLEVTVETMVGLKEFDGHEGIESEFNKDDFSLDEDL</sequence>
<dbReference type="Proteomes" id="UP000077755">
    <property type="component" value="Chromosome 5"/>
</dbReference>
<evidence type="ECO:0000313" key="3">
    <source>
        <dbReference type="EMBL" id="WOH00823.1"/>
    </source>
</evidence>
<protein>
    <submittedName>
        <fullName evidence="2">Uncharacterized protein</fullName>
    </submittedName>
</protein>
<dbReference type="PANTHER" id="PTHR36707:SF1">
    <property type="entry name" value="T20M3.17 PROTEIN"/>
    <property type="match status" value="1"/>
</dbReference>
<dbReference type="Gramene" id="KZM94374">
    <property type="protein sequence ID" value="KZM94374"/>
    <property type="gene ID" value="DCAR_017617"/>
</dbReference>
<accession>A0A164YE02</accession>
<keyword evidence="4" id="KW-1185">Reference proteome</keyword>
<proteinExistence type="predicted"/>
<evidence type="ECO:0000256" key="1">
    <source>
        <dbReference type="SAM" id="MobiDB-lite"/>
    </source>
</evidence>
<dbReference type="EMBL" id="CP093347">
    <property type="protein sequence ID" value="WOH00823.1"/>
    <property type="molecule type" value="Genomic_DNA"/>
</dbReference>
<evidence type="ECO:0000313" key="4">
    <source>
        <dbReference type="Proteomes" id="UP000077755"/>
    </source>
</evidence>
<organism evidence="2">
    <name type="scientific">Daucus carota subsp. sativus</name>
    <name type="common">Carrot</name>
    <dbReference type="NCBI Taxonomy" id="79200"/>
    <lineage>
        <taxon>Eukaryota</taxon>
        <taxon>Viridiplantae</taxon>
        <taxon>Streptophyta</taxon>
        <taxon>Embryophyta</taxon>
        <taxon>Tracheophyta</taxon>
        <taxon>Spermatophyta</taxon>
        <taxon>Magnoliopsida</taxon>
        <taxon>eudicotyledons</taxon>
        <taxon>Gunneridae</taxon>
        <taxon>Pentapetalae</taxon>
        <taxon>asterids</taxon>
        <taxon>campanulids</taxon>
        <taxon>Apiales</taxon>
        <taxon>Apiaceae</taxon>
        <taxon>Apioideae</taxon>
        <taxon>Scandiceae</taxon>
        <taxon>Daucinae</taxon>
        <taxon>Daucus</taxon>
        <taxon>Daucus sect. Daucus</taxon>
    </lineage>
</organism>
<reference evidence="3" key="2">
    <citation type="submission" date="2022-03" db="EMBL/GenBank/DDBJ databases">
        <title>Draft title - Genomic analysis of global carrot germplasm unveils the trajectory of domestication and the origin of high carotenoid orange carrot.</title>
        <authorList>
            <person name="Iorizzo M."/>
            <person name="Ellison S."/>
            <person name="Senalik D."/>
            <person name="Macko-Podgorni A."/>
            <person name="Grzebelus D."/>
            <person name="Bostan H."/>
            <person name="Rolling W."/>
            <person name="Curaba J."/>
            <person name="Simon P."/>
        </authorList>
    </citation>
    <scope>NUCLEOTIDE SEQUENCE</scope>
    <source>
        <tissue evidence="3">Leaf</tissue>
    </source>
</reference>
<feature type="compositionally biased region" description="Acidic residues" evidence="1">
    <location>
        <begin position="1"/>
        <end position="11"/>
    </location>
</feature>
<gene>
    <name evidence="2" type="ORF">DCAR_017617</name>
    <name evidence="3" type="ORF">DCAR_0520198</name>
</gene>
<evidence type="ECO:0000313" key="2">
    <source>
        <dbReference type="EMBL" id="KZM94374.1"/>
    </source>
</evidence>
<feature type="region of interest" description="Disordered" evidence="1">
    <location>
        <begin position="1"/>
        <end position="23"/>
    </location>
</feature>
<dbReference type="AlphaFoldDB" id="A0A164YE02"/>
<dbReference type="EMBL" id="LNRQ01000005">
    <property type="protein sequence ID" value="KZM94374.1"/>
    <property type="molecule type" value="Genomic_DNA"/>
</dbReference>